<comment type="caution">
    <text evidence="1">The sequence shown here is derived from an EMBL/GenBank/DDBJ whole genome shotgun (WGS) entry which is preliminary data.</text>
</comment>
<evidence type="ECO:0000313" key="1">
    <source>
        <dbReference type="EMBL" id="OMF53124.1"/>
    </source>
</evidence>
<dbReference type="Proteomes" id="UP000187172">
    <property type="component" value="Unassembled WGS sequence"/>
</dbReference>
<keyword evidence="2" id="KW-1185">Reference proteome</keyword>
<proteinExistence type="predicted"/>
<gene>
    <name evidence="1" type="ORF">BK138_19670</name>
</gene>
<dbReference type="STRING" id="297318.BK138_19670"/>
<dbReference type="RefSeq" id="WP_076172206.1">
    <property type="nucleotide sequence ID" value="NZ_MRTP01000005.1"/>
</dbReference>
<reference evidence="1 2" key="1">
    <citation type="submission" date="2016-11" db="EMBL/GenBank/DDBJ databases">
        <title>Paenibacillus species isolates.</title>
        <authorList>
            <person name="Beno S.M."/>
        </authorList>
    </citation>
    <scope>NUCLEOTIDE SEQUENCE [LARGE SCALE GENOMIC DNA]</scope>
    <source>
        <strain evidence="1 2">FSL R5-0378</strain>
    </source>
</reference>
<accession>A0A1R1EMP9</accession>
<dbReference type="AlphaFoldDB" id="A0A1R1EMP9"/>
<evidence type="ECO:0000313" key="2">
    <source>
        <dbReference type="Proteomes" id="UP000187172"/>
    </source>
</evidence>
<protein>
    <recommendedName>
        <fullName evidence="3">PAS fold-4 domain-containing protein</fullName>
    </recommendedName>
</protein>
<dbReference type="EMBL" id="MRTP01000005">
    <property type="protein sequence ID" value="OMF53124.1"/>
    <property type="molecule type" value="Genomic_DNA"/>
</dbReference>
<evidence type="ECO:0008006" key="3">
    <source>
        <dbReference type="Google" id="ProtNLM"/>
    </source>
</evidence>
<organism evidence="1 2">
    <name type="scientific">Paenibacillus rhizosphaerae</name>
    <dbReference type="NCBI Taxonomy" id="297318"/>
    <lineage>
        <taxon>Bacteria</taxon>
        <taxon>Bacillati</taxon>
        <taxon>Bacillota</taxon>
        <taxon>Bacilli</taxon>
        <taxon>Bacillales</taxon>
        <taxon>Paenibacillaceae</taxon>
        <taxon>Paenibacillus</taxon>
    </lineage>
</organism>
<name>A0A1R1EMP9_9BACL</name>
<sequence>MDMTQIPVPYFCIDRDYHILTASGQAEAIFAEAGSLLDLIDEGSVGKATAYIAPSHANVKVELIMKTRSAPLALVDVYQSWDEVGTGHIVCICQSREFQMVTEQLQRLHEDLKEPERKHSAVKVPSGGGAVTMRIRELSAALTTIRELVDLLYPSLLEMNQTVYADIIKQQIDRALQDAAAGYPQAGKRSPGR</sequence>